<reference evidence="2 3" key="1">
    <citation type="submission" date="2018-08" db="EMBL/GenBank/DDBJ databases">
        <title>Lysobacter sp. zong2l5, whole genome shotgun sequence.</title>
        <authorList>
            <person name="Zhang X."/>
            <person name="Feng G."/>
            <person name="Zhu H."/>
        </authorList>
    </citation>
    <scope>NUCLEOTIDE SEQUENCE [LARGE SCALE GENOMIC DNA]</scope>
    <source>
        <strain evidence="3">zong2l5</strain>
    </source>
</reference>
<keyword evidence="3" id="KW-1185">Reference proteome</keyword>
<organism evidence="2 3">
    <name type="scientific">Lysobacter silvisoli</name>
    <dbReference type="NCBI Taxonomy" id="2293254"/>
    <lineage>
        <taxon>Bacteria</taxon>
        <taxon>Pseudomonadati</taxon>
        <taxon>Pseudomonadota</taxon>
        <taxon>Gammaproteobacteria</taxon>
        <taxon>Lysobacterales</taxon>
        <taxon>Lysobacteraceae</taxon>
        <taxon>Lysobacter</taxon>
    </lineage>
</organism>
<protein>
    <recommendedName>
        <fullName evidence="4">DUF2069 domain-containing protein</fullName>
    </recommendedName>
</protein>
<evidence type="ECO:0000313" key="3">
    <source>
        <dbReference type="Proteomes" id="UP000264492"/>
    </source>
</evidence>
<dbReference type="AlphaFoldDB" id="A0A371K2U7"/>
<feature type="transmembrane region" description="Helical" evidence="1">
    <location>
        <begin position="21"/>
        <end position="42"/>
    </location>
</feature>
<gene>
    <name evidence="2" type="ORF">DX914_03620</name>
</gene>
<feature type="transmembrane region" description="Helical" evidence="1">
    <location>
        <begin position="79"/>
        <end position="100"/>
    </location>
</feature>
<dbReference type="EMBL" id="QTSU01000001">
    <property type="protein sequence ID" value="RDZ28245.1"/>
    <property type="molecule type" value="Genomic_DNA"/>
</dbReference>
<dbReference type="OrthoDB" id="6027329at2"/>
<proteinExistence type="predicted"/>
<evidence type="ECO:0000256" key="1">
    <source>
        <dbReference type="SAM" id="Phobius"/>
    </source>
</evidence>
<dbReference type="RefSeq" id="WP_115857687.1">
    <property type="nucleotide sequence ID" value="NZ_QTSU01000001.1"/>
</dbReference>
<dbReference type="Proteomes" id="UP000264492">
    <property type="component" value="Unassembled WGS sequence"/>
</dbReference>
<feature type="transmembrane region" description="Helical" evidence="1">
    <location>
        <begin position="48"/>
        <end position="67"/>
    </location>
</feature>
<feature type="transmembrane region" description="Helical" evidence="1">
    <location>
        <begin position="106"/>
        <end position="128"/>
    </location>
</feature>
<keyword evidence="1" id="KW-1133">Transmembrane helix</keyword>
<keyword evidence="1" id="KW-0472">Membrane</keyword>
<comment type="caution">
    <text evidence="2">The sequence shown here is derived from an EMBL/GenBank/DDBJ whole genome shotgun (WGS) entry which is preliminary data.</text>
</comment>
<evidence type="ECO:0008006" key="4">
    <source>
        <dbReference type="Google" id="ProtNLM"/>
    </source>
</evidence>
<accession>A0A371K2U7</accession>
<name>A0A371K2U7_9GAMM</name>
<evidence type="ECO:0000313" key="2">
    <source>
        <dbReference type="EMBL" id="RDZ28245.1"/>
    </source>
</evidence>
<keyword evidence="1" id="KW-0812">Transmembrane</keyword>
<sequence length="134" mass="14437">MNAIAHTPTSNLLRRAVQLDAFATAAMAALLIATAAPLSQWLHLPQNLLLGAGLVLVPYVAFLGWLLRRERITPAQAWTVILINAAWVVDSAVLLLSGWVSPNALGTAFVIVQAVAVAAFAELQFFGLRRQRRG</sequence>